<keyword evidence="2" id="KW-1185">Reference proteome</keyword>
<accession>A0AAV3XL47</accession>
<reference evidence="1" key="1">
    <citation type="submission" date="2019-10" db="EMBL/GenBank/DDBJ databases">
        <title>Draft genome sequece of Microseira wollei NIES-4236.</title>
        <authorList>
            <person name="Yamaguchi H."/>
            <person name="Suzuki S."/>
            <person name="Kawachi M."/>
        </authorList>
    </citation>
    <scope>NUCLEOTIDE SEQUENCE</scope>
    <source>
        <strain evidence="1">NIES-4236</strain>
    </source>
</reference>
<dbReference type="EMBL" id="BLAY01000219">
    <property type="protein sequence ID" value="GET43388.1"/>
    <property type="molecule type" value="Genomic_DNA"/>
</dbReference>
<dbReference type="Proteomes" id="UP001050975">
    <property type="component" value="Unassembled WGS sequence"/>
</dbReference>
<evidence type="ECO:0000313" key="2">
    <source>
        <dbReference type="Proteomes" id="UP001050975"/>
    </source>
</evidence>
<comment type="caution">
    <text evidence="1">The sequence shown here is derived from an EMBL/GenBank/DDBJ whole genome shotgun (WGS) entry which is preliminary data.</text>
</comment>
<proteinExistence type="predicted"/>
<name>A0AAV3XL47_9CYAN</name>
<gene>
    <name evidence="1" type="ORF">MiSe_82110</name>
</gene>
<dbReference type="RefSeq" id="WP_226592154.1">
    <property type="nucleotide sequence ID" value="NZ_BLAY01000219.1"/>
</dbReference>
<evidence type="ECO:0000313" key="1">
    <source>
        <dbReference type="EMBL" id="GET43388.1"/>
    </source>
</evidence>
<protein>
    <submittedName>
        <fullName evidence="1">Uncharacterized protein</fullName>
    </submittedName>
</protein>
<sequence length="77" mass="8723">MADSESDRCRCDRSPLYQKALSDFGIADLIDKLSNFCDRESDARRMRLEEQELENLAATLIRQLNASLKGSLIAWAS</sequence>
<dbReference type="AlphaFoldDB" id="A0AAV3XL47"/>
<organism evidence="1 2">
    <name type="scientific">Microseira wollei NIES-4236</name>
    <dbReference type="NCBI Taxonomy" id="2530354"/>
    <lineage>
        <taxon>Bacteria</taxon>
        <taxon>Bacillati</taxon>
        <taxon>Cyanobacteriota</taxon>
        <taxon>Cyanophyceae</taxon>
        <taxon>Oscillatoriophycideae</taxon>
        <taxon>Aerosakkonematales</taxon>
        <taxon>Aerosakkonemataceae</taxon>
        <taxon>Microseira</taxon>
    </lineage>
</organism>